<dbReference type="EMBL" id="JAINUF010000019">
    <property type="protein sequence ID" value="KAJ8337215.1"/>
    <property type="molecule type" value="Genomic_DNA"/>
</dbReference>
<gene>
    <name evidence="1" type="ORF">SKAU_G00384350</name>
</gene>
<accession>A0A9Q1IE54</accession>
<proteinExistence type="predicted"/>
<dbReference type="Proteomes" id="UP001152622">
    <property type="component" value="Chromosome 19"/>
</dbReference>
<dbReference type="AlphaFoldDB" id="A0A9Q1IE54"/>
<comment type="caution">
    <text evidence="1">The sequence shown here is derived from an EMBL/GenBank/DDBJ whole genome shotgun (WGS) entry which is preliminary data.</text>
</comment>
<evidence type="ECO:0000313" key="1">
    <source>
        <dbReference type="EMBL" id="KAJ8337215.1"/>
    </source>
</evidence>
<reference evidence="1" key="1">
    <citation type="journal article" date="2023" name="Science">
        <title>Genome structures resolve the early diversification of teleost fishes.</title>
        <authorList>
            <person name="Parey E."/>
            <person name="Louis A."/>
            <person name="Montfort J."/>
            <person name="Bouchez O."/>
            <person name="Roques C."/>
            <person name="Iampietro C."/>
            <person name="Lluch J."/>
            <person name="Castinel A."/>
            <person name="Donnadieu C."/>
            <person name="Desvignes T."/>
            <person name="Floi Bucao C."/>
            <person name="Jouanno E."/>
            <person name="Wen M."/>
            <person name="Mejri S."/>
            <person name="Dirks R."/>
            <person name="Jansen H."/>
            <person name="Henkel C."/>
            <person name="Chen W.J."/>
            <person name="Zahm M."/>
            <person name="Cabau C."/>
            <person name="Klopp C."/>
            <person name="Thompson A.W."/>
            <person name="Robinson-Rechavi M."/>
            <person name="Braasch I."/>
            <person name="Lecointre G."/>
            <person name="Bobe J."/>
            <person name="Postlethwait J.H."/>
            <person name="Berthelot C."/>
            <person name="Roest Crollius H."/>
            <person name="Guiguen Y."/>
        </authorList>
    </citation>
    <scope>NUCLEOTIDE SEQUENCE</scope>
    <source>
        <strain evidence="1">WJC10195</strain>
    </source>
</reference>
<evidence type="ECO:0000313" key="2">
    <source>
        <dbReference type="Proteomes" id="UP001152622"/>
    </source>
</evidence>
<keyword evidence="2" id="KW-1185">Reference proteome</keyword>
<name>A0A9Q1IE54_SYNKA</name>
<organism evidence="1 2">
    <name type="scientific">Synaphobranchus kaupii</name>
    <name type="common">Kaup's arrowtooth eel</name>
    <dbReference type="NCBI Taxonomy" id="118154"/>
    <lineage>
        <taxon>Eukaryota</taxon>
        <taxon>Metazoa</taxon>
        <taxon>Chordata</taxon>
        <taxon>Craniata</taxon>
        <taxon>Vertebrata</taxon>
        <taxon>Euteleostomi</taxon>
        <taxon>Actinopterygii</taxon>
        <taxon>Neopterygii</taxon>
        <taxon>Teleostei</taxon>
        <taxon>Anguilliformes</taxon>
        <taxon>Synaphobranchidae</taxon>
        <taxon>Synaphobranchus</taxon>
    </lineage>
</organism>
<protein>
    <submittedName>
        <fullName evidence="1">Uncharacterized protein</fullName>
    </submittedName>
</protein>
<sequence length="84" mass="9146">MCRSTKLSVGPSSAASRIIPGNRTAKEALEQCDPLTQSSTFEPLLRSPSDPLIVGFAMGNSQILRQEVSVNHIRKLQRRAGSRP</sequence>